<evidence type="ECO:0000313" key="2">
    <source>
        <dbReference type="Proteomes" id="UP000239203"/>
    </source>
</evidence>
<dbReference type="OrthoDB" id="8402552at2"/>
<dbReference type="Proteomes" id="UP000239203">
    <property type="component" value="Unassembled WGS sequence"/>
</dbReference>
<keyword evidence="2" id="KW-1185">Reference proteome</keyword>
<sequence>MPTSIHDHIAAHLNPGGRGLLPGGEVLPDDEIDASHGGGRTRWAGVEYAGRGAAGVPELVAVAARDPSGYEPLYAALCEPDVVAQLDDVLARVRGLDLDTGVLARRLVTGARHRAPVKFGTALLGSADTELLLLVGRHEEFTRFAVAAVRATHPDPEPVLLALARGVDGWGRITAVEQFAEPAGAEVRDWLLRGGFRNSVVDNYLAFRAATVGRLADALAAQEIDPELLDGASDILCGLIEGGPAEGVDDYDDASLALWLLVGHLARHGTDLRHFVAVARVEEFLAGPGWDERYARGWDLARHDSLVRRCRDLMADPRWHGLTLRDLESPDDRAFQDASYAAARLGIDRFPATVRRLRATLADDDWFTLMSQATAERLPTILELAGSTLPLGELASGPADILAVARRWSAHVVLGTVVTGLRDFPGQGTEFVLTAVRSPVLDNRAVGVRTLTGWGPESWEPVVQAVLRVAVAEEPDPTLRERMAQLLI</sequence>
<name>A0A2S6GFN3_9PSEU</name>
<comment type="caution">
    <text evidence="1">The sequence shown here is derived from an EMBL/GenBank/DDBJ whole genome shotgun (WGS) entry which is preliminary data.</text>
</comment>
<evidence type="ECO:0000313" key="1">
    <source>
        <dbReference type="EMBL" id="PPK64029.1"/>
    </source>
</evidence>
<proteinExistence type="predicted"/>
<organism evidence="1 2">
    <name type="scientific">Actinokineospora auranticolor</name>
    <dbReference type="NCBI Taxonomy" id="155976"/>
    <lineage>
        <taxon>Bacteria</taxon>
        <taxon>Bacillati</taxon>
        <taxon>Actinomycetota</taxon>
        <taxon>Actinomycetes</taxon>
        <taxon>Pseudonocardiales</taxon>
        <taxon>Pseudonocardiaceae</taxon>
        <taxon>Actinokineospora</taxon>
    </lineage>
</organism>
<accession>A0A2S6GFN3</accession>
<protein>
    <submittedName>
        <fullName evidence="1">Uncharacterized protein</fullName>
    </submittedName>
</protein>
<dbReference type="RefSeq" id="WP_104482208.1">
    <property type="nucleotide sequence ID" value="NZ_CP154825.1"/>
</dbReference>
<gene>
    <name evidence="1" type="ORF">CLV40_12220</name>
</gene>
<dbReference type="EMBL" id="PTIX01000022">
    <property type="protein sequence ID" value="PPK64029.1"/>
    <property type="molecule type" value="Genomic_DNA"/>
</dbReference>
<reference evidence="1 2" key="1">
    <citation type="submission" date="2018-02" db="EMBL/GenBank/DDBJ databases">
        <title>Genomic Encyclopedia of Archaeal and Bacterial Type Strains, Phase II (KMG-II): from individual species to whole genera.</title>
        <authorList>
            <person name="Goeker M."/>
        </authorList>
    </citation>
    <scope>NUCLEOTIDE SEQUENCE [LARGE SCALE GENOMIC DNA]</scope>
    <source>
        <strain evidence="1 2">YU 961-1</strain>
    </source>
</reference>
<dbReference type="AlphaFoldDB" id="A0A2S6GFN3"/>